<dbReference type="InterPro" id="IPR003593">
    <property type="entry name" value="AAA+_ATPase"/>
</dbReference>
<keyword evidence="3 5" id="KW-0067">ATP-binding</keyword>
<dbReference type="SUPFAM" id="SSF50331">
    <property type="entry name" value="MOP-like"/>
    <property type="match status" value="1"/>
</dbReference>
<accession>A0A0J8DE97</accession>
<dbReference type="GO" id="GO:0005524">
    <property type="term" value="F:ATP binding"/>
    <property type="evidence" value="ECO:0007669"/>
    <property type="project" value="UniProtKB-KW"/>
</dbReference>
<dbReference type="InterPro" id="IPR050093">
    <property type="entry name" value="ABC_SmlMolc_Importer"/>
</dbReference>
<dbReference type="EMBL" id="LFVU01000007">
    <property type="protein sequence ID" value="KMT22544.1"/>
    <property type="molecule type" value="Genomic_DNA"/>
</dbReference>
<feature type="domain" description="ABC transporter" evidence="4">
    <location>
        <begin position="1"/>
        <end position="233"/>
    </location>
</feature>
<evidence type="ECO:0000256" key="3">
    <source>
        <dbReference type="ARBA" id="ARBA00022840"/>
    </source>
</evidence>
<dbReference type="Gene3D" id="3.40.50.300">
    <property type="entry name" value="P-loop containing nucleotide triphosphate hydrolases"/>
    <property type="match status" value="1"/>
</dbReference>
<dbReference type="Pfam" id="PF00005">
    <property type="entry name" value="ABC_tran"/>
    <property type="match status" value="1"/>
</dbReference>
<dbReference type="PANTHER" id="PTHR42781:SF4">
    <property type="entry name" value="SPERMIDINE_PUTRESCINE IMPORT ATP-BINDING PROTEIN POTA"/>
    <property type="match status" value="1"/>
</dbReference>
<dbReference type="SUPFAM" id="SSF52540">
    <property type="entry name" value="P-loop containing nucleoside triphosphate hydrolases"/>
    <property type="match status" value="1"/>
</dbReference>
<proteinExistence type="predicted"/>
<dbReference type="OrthoDB" id="9802264at2"/>
<organism evidence="5 6">
    <name type="scientific">Clostridium cylindrosporum DSM 605</name>
    <dbReference type="NCBI Taxonomy" id="1121307"/>
    <lineage>
        <taxon>Bacteria</taxon>
        <taxon>Bacillati</taxon>
        <taxon>Bacillota</taxon>
        <taxon>Clostridia</taxon>
        <taxon>Eubacteriales</taxon>
        <taxon>Clostridiaceae</taxon>
        <taxon>Clostridium</taxon>
    </lineage>
</organism>
<sequence length="354" mass="39692">MLEVSFQKSLGDFTLNSSFKLEKGILGILGPSGCGKSMTLKCIAGLTSPDNGYIKLKGKTLFSSDSKVNIPPRKRNIGYVFQNYALFPHLTVKQNISYGISYLKKSLRDEKTLDMIKRMQLTGLENHYPSELSGGQQQRTALARTLITEPDLLMLDEPFSALDSHIKYLLERELIDIIGNNFNGVVLLVTHNIEEAYRICDNIMILNKGENLQIGTKEEVISKPLSTTAARITGCKNFLDATILEEDDDYYILKSNELVFKAVKTASPSSKQMIAGIRAHYISLFNEECNKENTFECDVIEKIEGVFSNTILVNCFGCILQIEVSKSSLSDITICDNKKLKIYIPPNQVFLMKK</sequence>
<name>A0A0J8DE97_CLOCY</name>
<dbReference type="PANTHER" id="PTHR42781">
    <property type="entry name" value="SPERMIDINE/PUTRESCINE IMPORT ATP-BINDING PROTEIN POTA"/>
    <property type="match status" value="1"/>
</dbReference>
<evidence type="ECO:0000256" key="1">
    <source>
        <dbReference type="ARBA" id="ARBA00022448"/>
    </source>
</evidence>
<dbReference type="SMART" id="SM00382">
    <property type="entry name" value="AAA"/>
    <property type="match status" value="1"/>
</dbReference>
<keyword evidence="6" id="KW-1185">Reference proteome</keyword>
<evidence type="ECO:0000256" key="2">
    <source>
        <dbReference type="ARBA" id="ARBA00022741"/>
    </source>
</evidence>
<dbReference type="Proteomes" id="UP000036756">
    <property type="component" value="Unassembled WGS sequence"/>
</dbReference>
<gene>
    <name evidence="5" type="primary">cysA</name>
    <name evidence="5" type="ORF">CLCY_10c00910</name>
</gene>
<dbReference type="InterPro" id="IPR003439">
    <property type="entry name" value="ABC_transporter-like_ATP-bd"/>
</dbReference>
<dbReference type="RefSeq" id="WP_048569956.1">
    <property type="nucleotide sequence ID" value="NZ_LFVU01000007.1"/>
</dbReference>
<keyword evidence="1" id="KW-0813">Transport</keyword>
<protein>
    <submittedName>
        <fullName evidence="5">Sulfate/thiosulfate import ATP-binding protein CysA</fullName>
        <ecNumber evidence="5">3.6.3.25</ecNumber>
    </submittedName>
</protein>
<dbReference type="InterPro" id="IPR027417">
    <property type="entry name" value="P-loop_NTPase"/>
</dbReference>
<evidence type="ECO:0000259" key="4">
    <source>
        <dbReference type="PROSITE" id="PS50893"/>
    </source>
</evidence>
<dbReference type="EC" id="3.6.3.25" evidence="5"/>
<dbReference type="PROSITE" id="PS50893">
    <property type="entry name" value="ABC_TRANSPORTER_2"/>
    <property type="match status" value="1"/>
</dbReference>
<comment type="caution">
    <text evidence="5">The sequence shown here is derived from an EMBL/GenBank/DDBJ whole genome shotgun (WGS) entry which is preliminary data.</text>
</comment>
<keyword evidence="2" id="KW-0547">Nucleotide-binding</keyword>
<dbReference type="AlphaFoldDB" id="A0A0J8DE97"/>
<dbReference type="PATRIC" id="fig|1121307.3.peg.93"/>
<dbReference type="InterPro" id="IPR008995">
    <property type="entry name" value="Mo/tungstate-bd_C_term_dom"/>
</dbReference>
<reference evidence="5 6" key="1">
    <citation type="submission" date="2015-06" db="EMBL/GenBank/DDBJ databases">
        <title>Draft genome sequence of the purine-degrading Clostridium cylindrosporum HC-1 (DSM 605).</title>
        <authorList>
            <person name="Poehlein A."/>
            <person name="Schiel-Bengelsdorf B."/>
            <person name="Bengelsdorf F."/>
            <person name="Daniel R."/>
            <person name="Duerre P."/>
        </authorList>
    </citation>
    <scope>NUCLEOTIDE SEQUENCE [LARGE SCALE GENOMIC DNA]</scope>
    <source>
        <strain evidence="5 6">DSM 605</strain>
    </source>
</reference>
<evidence type="ECO:0000313" key="5">
    <source>
        <dbReference type="EMBL" id="KMT22544.1"/>
    </source>
</evidence>
<evidence type="ECO:0000313" key="6">
    <source>
        <dbReference type="Proteomes" id="UP000036756"/>
    </source>
</evidence>
<dbReference type="STRING" id="1121307.CLCY_10c00910"/>
<keyword evidence="5" id="KW-0378">Hydrolase</keyword>
<dbReference type="GO" id="GO:0016887">
    <property type="term" value="F:ATP hydrolysis activity"/>
    <property type="evidence" value="ECO:0007669"/>
    <property type="project" value="InterPro"/>
</dbReference>